<dbReference type="InterPro" id="IPR047202">
    <property type="entry name" value="Lipocalin_Blc-like_dom"/>
</dbReference>
<evidence type="ECO:0000256" key="3">
    <source>
        <dbReference type="SAM" id="MobiDB-lite"/>
    </source>
</evidence>
<keyword evidence="2" id="KW-0446">Lipid-binding</keyword>
<organism evidence="5 6">
    <name type="scientific">Spongiibacter nanhainus</name>
    <dbReference type="NCBI Taxonomy" id="2794344"/>
    <lineage>
        <taxon>Bacteria</taxon>
        <taxon>Pseudomonadati</taxon>
        <taxon>Pseudomonadota</taxon>
        <taxon>Gammaproteobacteria</taxon>
        <taxon>Cellvibrionales</taxon>
        <taxon>Spongiibacteraceae</taxon>
        <taxon>Spongiibacter</taxon>
    </lineage>
</organism>
<dbReference type="Gene3D" id="2.40.128.20">
    <property type="match status" value="1"/>
</dbReference>
<reference evidence="5 6" key="1">
    <citation type="submission" date="2020-12" db="EMBL/GenBank/DDBJ databases">
        <authorList>
            <person name="Shan Y."/>
        </authorList>
    </citation>
    <scope>NUCLEOTIDE SEQUENCE [LARGE SCALE GENOMIC DNA]</scope>
    <source>
        <strain evidence="6">csc3.9</strain>
    </source>
</reference>
<dbReference type="PANTHER" id="PTHR10612">
    <property type="entry name" value="APOLIPOPROTEIN D"/>
    <property type="match status" value="1"/>
</dbReference>
<dbReference type="InterPro" id="IPR000566">
    <property type="entry name" value="Lipocln_cytosolic_FA-bd_dom"/>
</dbReference>
<evidence type="ECO:0000313" key="5">
    <source>
        <dbReference type="EMBL" id="QQD16904.1"/>
    </source>
</evidence>
<dbReference type="AlphaFoldDB" id="A0A7T4QY80"/>
<dbReference type="InterPro" id="IPR012674">
    <property type="entry name" value="Calycin"/>
</dbReference>
<gene>
    <name evidence="5" type="ORF">I6N98_10960</name>
</gene>
<keyword evidence="2" id="KW-0998">Cell outer membrane</keyword>
<comment type="subunit">
    <text evidence="2">Homodimer.</text>
</comment>
<dbReference type="CDD" id="cd19438">
    <property type="entry name" value="lipocalin_Blc-like"/>
    <property type="match status" value="1"/>
</dbReference>
<dbReference type="InterPro" id="IPR022271">
    <property type="entry name" value="Lipocalin_ApoD"/>
</dbReference>
<dbReference type="GO" id="GO:0008289">
    <property type="term" value="F:lipid binding"/>
    <property type="evidence" value="ECO:0007669"/>
    <property type="project" value="UniProtKB-UniRule"/>
</dbReference>
<dbReference type="KEGG" id="snan:I6N98_10960"/>
<keyword evidence="6" id="KW-1185">Reference proteome</keyword>
<evidence type="ECO:0000259" key="4">
    <source>
        <dbReference type="Pfam" id="PF08212"/>
    </source>
</evidence>
<dbReference type="Proteomes" id="UP000596063">
    <property type="component" value="Chromosome"/>
</dbReference>
<dbReference type="PANTHER" id="PTHR10612:SF34">
    <property type="entry name" value="APOLIPOPROTEIN D"/>
    <property type="match status" value="1"/>
</dbReference>
<dbReference type="Pfam" id="PF08212">
    <property type="entry name" value="Lipocalin_2"/>
    <property type="match status" value="1"/>
</dbReference>
<dbReference type="SUPFAM" id="SSF50814">
    <property type="entry name" value="Lipocalins"/>
    <property type="match status" value="1"/>
</dbReference>
<dbReference type="GO" id="GO:0006950">
    <property type="term" value="P:response to stress"/>
    <property type="evidence" value="ECO:0007669"/>
    <property type="project" value="UniProtKB-ARBA"/>
</dbReference>
<dbReference type="EMBL" id="CP066167">
    <property type="protein sequence ID" value="QQD16904.1"/>
    <property type="molecule type" value="Genomic_DNA"/>
</dbReference>
<evidence type="ECO:0000313" key="6">
    <source>
        <dbReference type="Proteomes" id="UP000596063"/>
    </source>
</evidence>
<dbReference type="PIRSF" id="PIRSF036893">
    <property type="entry name" value="Lipocalin_ApoD"/>
    <property type="match status" value="1"/>
</dbReference>
<accession>A0A7T4QY80</accession>
<dbReference type="PROSITE" id="PS00213">
    <property type="entry name" value="LIPOCALIN"/>
    <property type="match status" value="1"/>
</dbReference>
<dbReference type="InterPro" id="IPR022272">
    <property type="entry name" value="Lipocalin_CS"/>
</dbReference>
<comment type="function">
    <text evidence="2">Involved in the storage or transport of lipids necessary for membrane maintenance under stressful conditions. Displays a binding preference for lysophospholipids.</text>
</comment>
<name>A0A7T4QY80_9GAMM</name>
<dbReference type="RefSeq" id="WP_198568406.1">
    <property type="nucleotide sequence ID" value="NZ_CP066167.1"/>
</dbReference>
<keyword evidence="2" id="KW-0449">Lipoprotein</keyword>
<protein>
    <recommendedName>
        <fullName evidence="2">Outer membrane lipoprotein Blc</fullName>
    </recommendedName>
</protein>
<comment type="similarity">
    <text evidence="1 2">Belongs to the calycin superfamily. Lipocalin family.</text>
</comment>
<evidence type="ECO:0000256" key="1">
    <source>
        <dbReference type="ARBA" id="ARBA00006889"/>
    </source>
</evidence>
<feature type="region of interest" description="Disordered" evidence="3">
    <location>
        <begin position="1"/>
        <end position="24"/>
    </location>
</feature>
<dbReference type="GO" id="GO:0009279">
    <property type="term" value="C:cell outer membrane"/>
    <property type="evidence" value="ECO:0007669"/>
    <property type="project" value="UniProtKB-SubCell"/>
</dbReference>
<comment type="subcellular location">
    <subcellularLocation>
        <location evidence="2">Cell outer membrane</location>
    </subcellularLocation>
</comment>
<keyword evidence="2" id="KW-0472">Membrane</keyword>
<feature type="domain" description="Lipocalin/cytosolic fatty-acid binding" evidence="4">
    <location>
        <begin position="56"/>
        <end position="197"/>
    </location>
</feature>
<proteinExistence type="inferred from homology"/>
<feature type="compositionally biased region" description="Low complexity" evidence="3">
    <location>
        <begin position="8"/>
        <end position="19"/>
    </location>
</feature>
<evidence type="ECO:0000256" key="2">
    <source>
        <dbReference type="PIRNR" id="PIRNR036893"/>
    </source>
</evidence>
<sequence>MASTSKFATSESATAGSTTKPSKTSPAATVRRLLCCCAFYLVGCSQQPAIDTVDYVDLERFMGDWYVIGFIPLPPERDAHNGIESYSLEDNGRISTTYRFREGGFDGELKRYQPNAKVREGTGNAEWGMQFIWPFRAEFLIAYLDSDYQTTIIARNARDFVWLMARQPDMPDEAFAKFKALIGDMGYDTSEFVRQPQRWPEP</sequence>